<feature type="transmembrane region" description="Helical" evidence="6">
    <location>
        <begin position="6"/>
        <end position="24"/>
    </location>
</feature>
<evidence type="ECO:0000256" key="3">
    <source>
        <dbReference type="ARBA" id="ARBA00022692"/>
    </source>
</evidence>
<keyword evidence="2" id="KW-1003">Cell membrane</keyword>
<proteinExistence type="predicted"/>
<dbReference type="EMBL" id="QJUL01000016">
    <property type="protein sequence ID" value="TBU92147.1"/>
    <property type="molecule type" value="Genomic_DNA"/>
</dbReference>
<evidence type="ECO:0000259" key="7">
    <source>
        <dbReference type="Pfam" id="PF00482"/>
    </source>
</evidence>
<feature type="transmembrane region" description="Helical" evidence="6">
    <location>
        <begin position="111"/>
        <end position="127"/>
    </location>
</feature>
<feature type="domain" description="Type II secretion system protein GspF" evidence="7">
    <location>
        <begin position="149"/>
        <end position="277"/>
    </location>
</feature>
<accession>A0A4Q9R0J2</accession>
<name>A0A4Q9R0J2_9GAMM</name>
<organism evidence="8 9">
    <name type="scientific">Phytopseudomonas dryadis</name>
    <dbReference type="NCBI Taxonomy" id="2487520"/>
    <lineage>
        <taxon>Bacteria</taxon>
        <taxon>Pseudomonadati</taxon>
        <taxon>Pseudomonadota</taxon>
        <taxon>Gammaproteobacteria</taxon>
        <taxon>Pseudomonadales</taxon>
        <taxon>Pseudomonadaceae</taxon>
        <taxon>Phytopseudomonas</taxon>
    </lineage>
</organism>
<evidence type="ECO:0000256" key="6">
    <source>
        <dbReference type="SAM" id="Phobius"/>
    </source>
</evidence>
<dbReference type="Pfam" id="PF00482">
    <property type="entry name" value="T2SSF"/>
    <property type="match status" value="1"/>
</dbReference>
<dbReference type="InterPro" id="IPR018076">
    <property type="entry name" value="T2SS_GspF_dom"/>
</dbReference>
<feature type="transmembrane region" description="Helical" evidence="6">
    <location>
        <begin position="81"/>
        <end position="105"/>
    </location>
</feature>
<dbReference type="PANTHER" id="PTHR35007">
    <property type="entry name" value="INTEGRAL MEMBRANE PROTEIN-RELATED"/>
    <property type="match status" value="1"/>
</dbReference>
<dbReference type="AlphaFoldDB" id="A0A4Q9R0J2"/>
<protein>
    <submittedName>
        <fullName evidence="8">Type II secretion system protein F</fullName>
    </submittedName>
</protein>
<dbReference type="GO" id="GO:0005886">
    <property type="term" value="C:plasma membrane"/>
    <property type="evidence" value="ECO:0007669"/>
    <property type="project" value="UniProtKB-SubCell"/>
</dbReference>
<evidence type="ECO:0000313" key="8">
    <source>
        <dbReference type="EMBL" id="TBU92147.1"/>
    </source>
</evidence>
<evidence type="ECO:0000256" key="1">
    <source>
        <dbReference type="ARBA" id="ARBA00004651"/>
    </source>
</evidence>
<comment type="subcellular location">
    <subcellularLocation>
        <location evidence="1">Cell membrane</location>
        <topology evidence="1">Multi-pass membrane protein</topology>
    </subcellularLocation>
</comment>
<keyword evidence="5 6" id="KW-0472">Membrane</keyword>
<sequence length="293" mass="32115">MLLLSASLQLLTALLFFYLALGDIRARRQFSQRLGTDSRVSSSSMLRGIGGSSLGRRTLSMDSETLLLLNRLGWRKRSQQSLFSAIQLGTPLLLLLLVLIIQALLHEAPNPVWLAPAFALGIGYLIPKRVLAKAAKSRQEQLAQEVTTFIPLLRILFDVGMTVEQALRVLSKESQKILPQMTGELRQVLLRVDAGLELGRELRDLAALLEVDEITDCFVILEQLITQGGGAMASLLSLKELIDDRRLTAIEERVSKLSGKMSVAMMVFLFPALLIVLAGPGFIAIIGALGGMR</sequence>
<feature type="transmembrane region" description="Helical" evidence="6">
    <location>
        <begin position="263"/>
        <end position="289"/>
    </location>
</feature>
<evidence type="ECO:0000256" key="2">
    <source>
        <dbReference type="ARBA" id="ARBA00022475"/>
    </source>
</evidence>
<dbReference type="Proteomes" id="UP000293172">
    <property type="component" value="Unassembled WGS sequence"/>
</dbReference>
<comment type="caution">
    <text evidence="8">The sequence shown here is derived from an EMBL/GenBank/DDBJ whole genome shotgun (WGS) entry which is preliminary data.</text>
</comment>
<dbReference type="OrthoDB" id="8534919at2"/>
<gene>
    <name evidence="8" type="ORF">DNK44_13005</name>
</gene>
<reference evidence="8 9" key="1">
    <citation type="submission" date="2018-06" db="EMBL/GenBank/DDBJ databases">
        <title>Three novel Pseudomonas species isolated from symptomatic oak.</title>
        <authorList>
            <person name="Bueno-Gonzalez V."/>
            <person name="Brady C."/>
        </authorList>
    </citation>
    <scope>NUCLEOTIDE SEQUENCE [LARGE SCALE GENOMIC DNA]</scope>
    <source>
        <strain evidence="8 9">P6B</strain>
    </source>
</reference>
<keyword evidence="4 6" id="KW-1133">Transmembrane helix</keyword>
<dbReference type="PANTHER" id="PTHR35007:SF2">
    <property type="entry name" value="PILUS ASSEMBLE PROTEIN"/>
    <property type="match status" value="1"/>
</dbReference>
<evidence type="ECO:0000256" key="5">
    <source>
        <dbReference type="ARBA" id="ARBA00023136"/>
    </source>
</evidence>
<evidence type="ECO:0000256" key="4">
    <source>
        <dbReference type="ARBA" id="ARBA00022989"/>
    </source>
</evidence>
<keyword evidence="3 6" id="KW-0812">Transmembrane</keyword>
<evidence type="ECO:0000313" key="9">
    <source>
        <dbReference type="Proteomes" id="UP000293172"/>
    </source>
</evidence>